<evidence type="ECO:0000313" key="5">
    <source>
        <dbReference type="Proteomes" id="UP000612899"/>
    </source>
</evidence>
<evidence type="ECO:0000256" key="1">
    <source>
        <dbReference type="PIRSR" id="PIRSR637460-1"/>
    </source>
</evidence>
<organism evidence="4 5">
    <name type="scientific">Rhizocola hellebori</name>
    <dbReference type="NCBI Taxonomy" id="1392758"/>
    <lineage>
        <taxon>Bacteria</taxon>
        <taxon>Bacillati</taxon>
        <taxon>Actinomycetota</taxon>
        <taxon>Actinomycetes</taxon>
        <taxon>Micromonosporales</taxon>
        <taxon>Micromonosporaceae</taxon>
        <taxon>Rhizocola</taxon>
    </lineage>
</organism>
<evidence type="ECO:0000259" key="3">
    <source>
        <dbReference type="Pfam" id="PF13472"/>
    </source>
</evidence>
<protein>
    <submittedName>
        <fullName evidence="4">Hydrolase</fullName>
    </submittedName>
</protein>
<gene>
    <name evidence="4" type="ORF">Rhe02_00730</name>
</gene>
<dbReference type="Gene3D" id="3.40.50.1110">
    <property type="entry name" value="SGNH hydrolase"/>
    <property type="match status" value="1"/>
</dbReference>
<feature type="active site" evidence="1">
    <location>
        <position position="261"/>
    </location>
</feature>
<evidence type="ECO:0000256" key="2">
    <source>
        <dbReference type="PIRSR" id="PIRSR637460-2"/>
    </source>
</evidence>
<dbReference type="Proteomes" id="UP000612899">
    <property type="component" value="Unassembled WGS sequence"/>
</dbReference>
<dbReference type="GO" id="GO:0004806">
    <property type="term" value="F:triacylglycerol lipase activity"/>
    <property type="evidence" value="ECO:0007669"/>
    <property type="project" value="TreeGrafter"/>
</dbReference>
<proteinExistence type="predicted"/>
<dbReference type="InterPro" id="IPR013830">
    <property type="entry name" value="SGNH_hydro"/>
</dbReference>
<keyword evidence="5" id="KW-1185">Reference proteome</keyword>
<evidence type="ECO:0000313" key="4">
    <source>
        <dbReference type="EMBL" id="GIH02006.1"/>
    </source>
</evidence>
<dbReference type="InterPro" id="IPR037460">
    <property type="entry name" value="SEST-like"/>
</dbReference>
<feature type="disulfide bond" evidence="2">
    <location>
        <begin position="128"/>
        <end position="138"/>
    </location>
</feature>
<dbReference type="Pfam" id="PF13472">
    <property type="entry name" value="Lipase_GDSL_2"/>
    <property type="match status" value="1"/>
</dbReference>
<dbReference type="PANTHER" id="PTHR37981:SF1">
    <property type="entry name" value="SGNH HYDROLASE-TYPE ESTERASE DOMAIN-CONTAINING PROTEIN"/>
    <property type="match status" value="1"/>
</dbReference>
<feature type="domain" description="SGNH hydrolase-type esterase" evidence="3">
    <location>
        <begin position="36"/>
        <end position="269"/>
    </location>
</feature>
<dbReference type="PANTHER" id="PTHR37981">
    <property type="entry name" value="LIPASE 2"/>
    <property type="match status" value="1"/>
</dbReference>
<reference evidence="4" key="1">
    <citation type="submission" date="2021-01" db="EMBL/GenBank/DDBJ databases">
        <title>Whole genome shotgun sequence of Rhizocola hellebori NBRC 109834.</title>
        <authorList>
            <person name="Komaki H."/>
            <person name="Tamura T."/>
        </authorList>
    </citation>
    <scope>NUCLEOTIDE SEQUENCE</scope>
    <source>
        <strain evidence="4">NBRC 109834</strain>
    </source>
</reference>
<dbReference type="AlphaFoldDB" id="A0A8J3VCX3"/>
<feature type="active site" description="Nucleophile" evidence="1">
    <location>
        <position position="40"/>
    </location>
</feature>
<feature type="disulfide bond" evidence="2">
    <location>
        <begin position="56"/>
        <end position="81"/>
    </location>
</feature>
<sequence length="279" mass="29327">MDRRARRYAFVTAVTLLMSTFLGVAPAAAAGGVYVALGDSFASGPGILPQLTLDPCWRSGRNYPHVAAGLLGVAVLRDVTCSGAKTDHMTQSQSGAAPQFDALSADTTLVTLTIGGNDTSLISLGESCVRINPFERPCYYDNVVNGVDLVNARIDAYAPKLQATLAGIRARAPQARIFVVGYGLYVKRNGCWPTQPLVPIDANYVQAKVDYLNLITAREAAAAGAAYVDVRTPGAGHDTCQGSSSRWIEGFIPTSIAAPLHPNANGMQAFGQILAAAAR</sequence>
<keyword evidence="4" id="KW-0378">Hydrolase</keyword>
<keyword evidence="2" id="KW-1015">Disulfide bond</keyword>
<dbReference type="GO" id="GO:0019433">
    <property type="term" value="P:triglyceride catabolic process"/>
    <property type="evidence" value="ECO:0007669"/>
    <property type="project" value="TreeGrafter"/>
</dbReference>
<dbReference type="InterPro" id="IPR036514">
    <property type="entry name" value="SGNH_hydro_sf"/>
</dbReference>
<accession>A0A8J3VCX3</accession>
<dbReference type="CDD" id="cd01823">
    <property type="entry name" value="SEST_like"/>
    <property type="match status" value="1"/>
</dbReference>
<feature type="disulfide bond" evidence="2">
    <location>
        <begin position="191"/>
        <end position="240"/>
    </location>
</feature>
<dbReference type="RefSeq" id="WP_203905958.1">
    <property type="nucleotide sequence ID" value="NZ_BONY01000001.1"/>
</dbReference>
<dbReference type="EMBL" id="BONY01000001">
    <property type="protein sequence ID" value="GIH02006.1"/>
    <property type="molecule type" value="Genomic_DNA"/>
</dbReference>
<dbReference type="SUPFAM" id="SSF52266">
    <property type="entry name" value="SGNH hydrolase"/>
    <property type="match status" value="1"/>
</dbReference>
<name>A0A8J3VCX3_9ACTN</name>
<comment type="caution">
    <text evidence="4">The sequence shown here is derived from an EMBL/GenBank/DDBJ whole genome shotgun (WGS) entry which is preliminary data.</text>
</comment>